<proteinExistence type="predicted"/>
<evidence type="ECO:0000313" key="3">
    <source>
        <dbReference type="Proteomes" id="UP001159363"/>
    </source>
</evidence>
<evidence type="ECO:0000313" key="2">
    <source>
        <dbReference type="EMBL" id="KAJ8892482.1"/>
    </source>
</evidence>
<comment type="caution">
    <text evidence="2">The sequence shown here is derived from an EMBL/GenBank/DDBJ whole genome shotgun (WGS) entry which is preliminary data.</text>
</comment>
<organism evidence="2 3">
    <name type="scientific">Dryococelus australis</name>
    <dbReference type="NCBI Taxonomy" id="614101"/>
    <lineage>
        <taxon>Eukaryota</taxon>
        <taxon>Metazoa</taxon>
        <taxon>Ecdysozoa</taxon>
        <taxon>Arthropoda</taxon>
        <taxon>Hexapoda</taxon>
        <taxon>Insecta</taxon>
        <taxon>Pterygota</taxon>
        <taxon>Neoptera</taxon>
        <taxon>Polyneoptera</taxon>
        <taxon>Phasmatodea</taxon>
        <taxon>Verophasmatodea</taxon>
        <taxon>Anareolatae</taxon>
        <taxon>Phasmatidae</taxon>
        <taxon>Eurycanthinae</taxon>
        <taxon>Dryococelus</taxon>
    </lineage>
</organism>
<reference evidence="2 3" key="1">
    <citation type="submission" date="2023-02" db="EMBL/GenBank/DDBJ databases">
        <title>LHISI_Scaffold_Assembly.</title>
        <authorList>
            <person name="Stuart O.P."/>
            <person name="Cleave R."/>
            <person name="Magrath M.J.L."/>
            <person name="Mikheyev A.S."/>
        </authorList>
    </citation>
    <scope>NUCLEOTIDE SEQUENCE [LARGE SCALE GENOMIC DNA]</scope>
    <source>
        <strain evidence="2">Daus_M_001</strain>
        <tissue evidence="2">Leg muscle</tissue>
    </source>
</reference>
<accession>A0ABQ9I761</accession>
<keyword evidence="3" id="KW-1185">Reference proteome</keyword>
<evidence type="ECO:0000256" key="1">
    <source>
        <dbReference type="SAM" id="MobiDB-lite"/>
    </source>
</evidence>
<sequence>MAKQPLHNKIGLYFVELPTRPWKCLFIDEFGPLARPRNGHNCILVAVGGFTKFMMVPNIHKRYETFARLLGFNNNIKIALTIFHSHDHCSWDESLASLALALNSVQHSATIATAHTFGYVEFATRQNRYNEGREQGKYNVDGLGWLLWRQGWSCVWLVSRIDVSPYLPADIFRVSCVRLEGRSWMKLDKRGPARPRPSTTEPGREKEEGELLQAIVALLRPSVARAIYRQPASREHWSNHSGKSPLFAWGGGIPWKLNFRRASEKCEVSVSGLYSVVSYRGDPYCIAASFLSGTSPLGKSPMLRAARISHP</sequence>
<protein>
    <submittedName>
        <fullName evidence="2">Uncharacterized protein</fullName>
    </submittedName>
</protein>
<gene>
    <name evidence="2" type="ORF">PR048_005062</name>
</gene>
<dbReference type="Proteomes" id="UP001159363">
    <property type="component" value="Chromosome 2"/>
</dbReference>
<feature type="region of interest" description="Disordered" evidence="1">
    <location>
        <begin position="188"/>
        <end position="207"/>
    </location>
</feature>
<name>A0ABQ9I761_9NEOP</name>
<dbReference type="EMBL" id="JARBHB010000002">
    <property type="protein sequence ID" value="KAJ8892482.1"/>
    <property type="molecule type" value="Genomic_DNA"/>
</dbReference>